<keyword evidence="5" id="KW-0560">Oxidoreductase</keyword>
<keyword evidence="4 11" id="KW-0862">Zinc</keyword>
<feature type="domain" description="Enoyl reductase (ER)" evidence="12">
    <location>
        <begin position="13"/>
        <end position="351"/>
    </location>
</feature>
<dbReference type="InterPro" id="IPR036291">
    <property type="entry name" value="NAD(P)-bd_dom_sf"/>
</dbReference>
<dbReference type="PROSITE" id="PS00059">
    <property type="entry name" value="ADH_ZINC"/>
    <property type="match status" value="1"/>
</dbReference>
<evidence type="ECO:0000313" key="13">
    <source>
        <dbReference type="EMBL" id="KAK9419905.1"/>
    </source>
</evidence>
<dbReference type="EMBL" id="JARVKF010000279">
    <property type="protein sequence ID" value="KAK9419905.1"/>
    <property type="molecule type" value="Genomic_DNA"/>
</dbReference>
<dbReference type="SUPFAM" id="SSF50129">
    <property type="entry name" value="GroES-like"/>
    <property type="match status" value="1"/>
</dbReference>
<gene>
    <name evidence="13" type="ORF">SUNI508_06911</name>
</gene>
<comment type="similarity">
    <text evidence="2 11">Belongs to the zinc-containing alcohol dehydrogenase family.</text>
</comment>
<dbReference type="CDD" id="cd05285">
    <property type="entry name" value="sorbitol_DH"/>
    <property type="match status" value="1"/>
</dbReference>
<evidence type="ECO:0000256" key="5">
    <source>
        <dbReference type="ARBA" id="ARBA00023002"/>
    </source>
</evidence>
<keyword evidence="14" id="KW-1185">Reference proteome</keyword>
<dbReference type="InterPro" id="IPR020843">
    <property type="entry name" value="ER"/>
</dbReference>
<reference evidence="13 14" key="1">
    <citation type="journal article" date="2024" name="J. Plant Pathol.">
        <title>Sequence and assembly of the genome of Seiridium unicorne, isolate CBS 538.82, causal agent of cypress canker disease.</title>
        <authorList>
            <person name="Scali E."/>
            <person name="Rocca G.D."/>
            <person name="Danti R."/>
            <person name="Garbelotto M."/>
            <person name="Barberini S."/>
            <person name="Baroncelli R."/>
            <person name="Emiliani G."/>
        </authorList>
    </citation>
    <scope>NUCLEOTIDE SEQUENCE [LARGE SCALE GENOMIC DNA]</scope>
    <source>
        <strain evidence="13 14">BM-138-508</strain>
    </source>
</reference>
<comment type="caution">
    <text evidence="13">The sequence shown here is derived from an EMBL/GenBank/DDBJ whole genome shotgun (WGS) entry which is preliminary data.</text>
</comment>
<keyword evidence="6" id="KW-0520">NAD</keyword>
<evidence type="ECO:0000256" key="2">
    <source>
        <dbReference type="ARBA" id="ARBA00008072"/>
    </source>
</evidence>
<evidence type="ECO:0000256" key="6">
    <source>
        <dbReference type="ARBA" id="ARBA00023027"/>
    </source>
</evidence>
<evidence type="ECO:0000256" key="1">
    <source>
        <dbReference type="ARBA" id="ARBA00001947"/>
    </source>
</evidence>
<evidence type="ECO:0000256" key="9">
    <source>
        <dbReference type="ARBA" id="ARBA00026119"/>
    </source>
</evidence>
<dbReference type="SMART" id="SM00829">
    <property type="entry name" value="PKS_ER"/>
    <property type="match status" value="1"/>
</dbReference>
<dbReference type="InterPro" id="IPR013154">
    <property type="entry name" value="ADH-like_N"/>
</dbReference>
<dbReference type="InterPro" id="IPR002328">
    <property type="entry name" value="ADH_Zn_CS"/>
</dbReference>
<evidence type="ECO:0000256" key="4">
    <source>
        <dbReference type="ARBA" id="ARBA00022833"/>
    </source>
</evidence>
<comment type="pathway">
    <text evidence="8">Carbohydrate degradation; L-arabinose degradation via L-arabinitol; D-xylulose 5-phosphate from L-arabinose (fungal route): step 4/5.</text>
</comment>
<evidence type="ECO:0000256" key="8">
    <source>
        <dbReference type="ARBA" id="ARBA00025713"/>
    </source>
</evidence>
<dbReference type="EC" id="1.1.1.9" evidence="9"/>
<protein>
    <recommendedName>
        <fullName evidence="9">D-xylulose reductase</fullName>
        <ecNumber evidence="9">1.1.1.9</ecNumber>
    </recommendedName>
    <alternativeName>
        <fullName evidence="10">Xylitol dehydrogenase A</fullName>
    </alternativeName>
</protein>
<evidence type="ECO:0000256" key="3">
    <source>
        <dbReference type="ARBA" id="ARBA00022723"/>
    </source>
</evidence>
<dbReference type="SUPFAM" id="SSF51735">
    <property type="entry name" value="NAD(P)-binding Rossmann-fold domains"/>
    <property type="match status" value="1"/>
</dbReference>
<dbReference type="InterPro" id="IPR045306">
    <property type="entry name" value="SDH-like"/>
</dbReference>
<evidence type="ECO:0000256" key="11">
    <source>
        <dbReference type="RuleBase" id="RU361277"/>
    </source>
</evidence>
<sequence>MSQEQNLSCVLFGPGKVRFENRPVPEIHDPNDVLIRVSYVGVCGSDVHQWVHGGFEMKRISEESPLVMGHEASGIVHYVGSAVTGLKPGDRVAIEPGFPCRRCKQCKRGRYNICADMKFAASPPTDGTLARYFKIPQDFAHKIPASLSLEEAALVEPLSVAVHAARLAELKPGQHVLVQGSGTIGLLAAATARAFGAKTILIADISKSKLDFAKTFVECFTFASNVAASPKSEAERMKMEANIDGIDVVLECTGAESSAQTGLYALASGGTFIQVGLGKPYLNLPLLQMCDKEIVLKLSFRYGPGDYETALDLLASKSVSVKSLISNVVPFEKAPEAWEMTRNGQGIKNLIQGVQE</sequence>
<dbReference type="Proteomes" id="UP001408356">
    <property type="component" value="Unassembled WGS sequence"/>
</dbReference>
<evidence type="ECO:0000256" key="7">
    <source>
        <dbReference type="ARBA" id="ARBA00024843"/>
    </source>
</evidence>
<dbReference type="PANTHER" id="PTHR43161">
    <property type="entry name" value="SORBITOL DEHYDROGENASE"/>
    <property type="match status" value="1"/>
</dbReference>
<evidence type="ECO:0000313" key="14">
    <source>
        <dbReference type="Proteomes" id="UP001408356"/>
    </source>
</evidence>
<name>A0ABR2UYZ4_9PEZI</name>
<organism evidence="13 14">
    <name type="scientific">Seiridium unicorne</name>
    <dbReference type="NCBI Taxonomy" id="138068"/>
    <lineage>
        <taxon>Eukaryota</taxon>
        <taxon>Fungi</taxon>
        <taxon>Dikarya</taxon>
        <taxon>Ascomycota</taxon>
        <taxon>Pezizomycotina</taxon>
        <taxon>Sordariomycetes</taxon>
        <taxon>Xylariomycetidae</taxon>
        <taxon>Amphisphaeriales</taxon>
        <taxon>Sporocadaceae</taxon>
        <taxon>Seiridium</taxon>
    </lineage>
</organism>
<dbReference type="Gene3D" id="3.40.50.720">
    <property type="entry name" value="NAD(P)-binding Rossmann-like Domain"/>
    <property type="match status" value="1"/>
</dbReference>
<accession>A0ABR2UYZ4</accession>
<dbReference type="Pfam" id="PF00107">
    <property type="entry name" value="ADH_zinc_N"/>
    <property type="match status" value="1"/>
</dbReference>
<evidence type="ECO:0000256" key="10">
    <source>
        <dbReference type="ARBA" id="ARBA00030139"/>
    </source>
</evidence>
<comment type="function">
    <text evidence="7">Xylitol dehydrogenase which catalyzes the conversion of xylitol to D-xylulose. Xylose is a major component of hemicelluloses such as xylan. Most fungi utilize D-xylose via three enzymatic reactions, xylose reductase (XR), xylitol dehydrogenase (XDH), and xylulokinase, to form xylulose 5-phosphate, which enters pentose phosphate pathway.</text>
</comment>
<dbReference type="Gene3D" id="3.90.180.10">
    <property type="entry name" value="Medium-chain alcohol dehydrogenases, catalytic domain"/>
    <property type="match status" value="1"/>
</dbReference>
<keyword evidence="3 11" id="KW-0479">Metal-binding</keyword>
<dbReference type="PANTHER" id="PTHR43161:SF9">
    <property type="entry name" value="SORBITOL DEHYDROGENASE"/>
    <property type="match status" value="1"/>
</dbReference>
<proteinExistence type="inferred from homology"/>
<evidence type="ECO:0000259" key="12">
    <source>
        <dbReference type="SMART" id="SM00829"/>
    </source>
</evidence>
<dbReference type="Pfam" id="PF08240">
    <property type="entry name" value="ADH_N"/>
    <property type="match status" value="1"/>
</dbReference>
<comment type="cofactor">
    <cofactor evidence="1 11">
        <name>Zn(2+)</name>
        <dbReference type="ChEBI" id="CHEBI:29105"/>
    </cofactor>
</comment>
<dbReference type="InterPro" id="IPR011032">
    <property type="entry name" value="GroES-like_sf"/>
</dbReference>
<dbReference type="InterPro" id="IPR013149">
    <property type="entry name" value="ADH-like_C"/>
</dbReference>